<dbReference type="PROSITE" id="PS00745">
    <property type="entry name" value="RF_PROK_I"/>
    <property type="match status" value="1"/>
</dbReference>
<dbReference type="OrthoDB" id="9806673at2"/>
<evidence type="ECO:0000259" key="6">
    <source>
        <dbReference type="PROSITE" id="PS00745"/>
    </source>
</evidence>
<dbReference type="RefSeq" id="WP_132873635.1">
    <property type="nucleotide sequence ID" value="NZ_JAJUHT010000001.1"/>
</dbReference>
<evidence type="ECO:0000313" key="8">
    <source>
        <dbReference type="Proteomes" id="UP000294614"/>
    </source>
</evidence>
<dbReference type="GO" id="GO:0005737">
    <property type="term" value="C:cytoplasm"/>
    <property type="evidence" value="ECO:0007669"/>
    <property type="project" value="UniProtKB-SubCell"/>
</dbReference>
<keyword evidence="3 4" id="KW-0648">Protein biosynthesis</keyword>
<comment type="subcellular location">
    <subcellularLocation>
        <location evidence="4">Cytoplasm</location>
    </subcellularLocation>
</comment>
<comment type="PTM">
    <text evidence="4">Methylated by PrmC. Methylation increases the termination efficiency of RF2.</text>
</comment>
<comment type="caution">
    <text evidence="7">The sequence shown here is derived from an EMBL/GenBank/DDBJ whole genome shotgun (WGS) entry which is preliminary data.</text>
</comment>
<dbReference type="InterPro" id="IPR005139">
    <property type="entry name" value="PCRF"/>
</dbReference>
<sequence>MMIDELVSEAEKLNKEVASFATAMNEDELRKKIAKIDEMSMNDPEFWTKKESKLVLKEQSVLKKKLESWEELLTLKDDTEVLFELIKEGEEGLDSDVEDAVKAFGKKVREFELQLVLSGPNDSNNAIITINSGAGGTEASDWASMLYRMYIRFAETRGYKYEIMDYMEGDEAGIKNAVINIKGAFCYGYLKGETGVHRLVRISPFDSANRRHTSFAAVFVMPEIEDDIEIEISESDLQIDTYRAGGAGGQHINTTDSAVRITHAPTGIVVTCQSERSQHKNKAHAMKILKSRLYEYELEKKNEEKQKLESTKTDIGWGNQIRSYVMHPYKMVKDLRTRHETGNVDSVMDGNLDAFIRAYLLHNAGIEYDKD</sequence>
<evidence type="ECO:0000313" key="7">
    <source>
        <dbReference type="EMBL" id="TCK60770.1"/>
    </source>
</evidence>
<evidence type="ECO:0000256" key="1">
    <source>
        <dbReference type="ARBA" id="ARBA00010835"/>
    </source>
</evidence>
<gene>
    <name evidence="4" type="primary">prfB</name>
    <name evidence="7" type="ORF">C8D98_1649</name>
</gene>
<dbReference type="Proteomes" id="UP000294614">
    <property type="component" value="Unassembled WGS sequence"/>
</dbReference>
<dbReference type="FunFam" id="3.30.160.20:FF:000010">
    <property type="entry name" value="Peptide chain release factor 2"/>
    <property type="match status" value="1"/>
</dbReference>
<dbReference type="SUPFAM" id="SSF75620">
    <property type="entry name" value="Release factor"/>
    <property type="match status" value="1"/>
</dbReference>
<keyword evidence="8" id="KW-1185">Reference proteome</keyword>
<dbReference type="Pfam" id="PF00472">
    <property type="entry name" value="RF-1"/>
    <property type="match status" value="1"/>
</dbReference>
<organism evidence="7 8">
    <name type="scientific">Seleniivibrio woodruffii</name>
    <dbReference type="NCBI Taxonomy" id="1078050"/>
    <lineage>
        <taxon>Bacteria</taxon>
        <taxon>Pseudomonadati</taxon>
        <taxon>Deferribacterota</taxon>
        <taxon>Deferribacteres</taxon>
        <taxon>Deferribacterales</taxon>
        <taxon>Geovibrionaceae</taxon>
        <taxon>Seleniivibrio</taxon>
    </lineage>
</organism>
<dbReference type="HAMAP" id="MF_00094">
    <property type="entry name" value="Rel_fac_2"/>
    <property type="match status" value="1"/>
</dbReference>
<keyword evidence="4" id="KW-0963">Cytoplasm</keyword>
<evidence type="ECO:0000256" key="5">
    <source>
        <dbReference type="NCBIfam" id="TIGR00020"/>
    </source>
</evidence>
<comment type="similarity">
    <text evidence="1 4">Belongs to the prokaryotic/mitochondrial release factor family.</text>
</comment>
<evidence type="ECO:0000256" key="3">
    <source>
        <dbReference type="ARBA" id="ARBA00022917"/>
    </source>
</evidence>
<protein>
    <recommendedName>
        <fullName evidence="4 5">Peptide chain release factor 2</fullName>
        <shortName evidence="4">RF-2</shortName>
    </recommendedName>
</protein>
<dbReference type="Gene3D" id="1.20.58.410">
    <property type="entry name" value="Release factor"/>
    <property type="match status" value="1"/>
</dbReference>
<feature type="domain" description="Prokaryotic-type class I peptide chain release factors" evidence="6">
    <location>
        <begin position="243"/>
        <end position="259"/>
    </location>
</feature>
<dbReference type="PANTHER" id="PTHR43116">
    <property type="entry name" value="PEPTIDE CHAIN RELEASE FACTOR 2"/>
    <property type="match status" value="1"/>
</dbReference>
<dbReference type="Gene3D" id="3.30.160.20">
    <property type="match status" value="1"/>
</dbReference>
<proteinExistence type="inferred from homology"/>
<dbReference type="PANTHER" id="PTHR43116:SF3">
    <property type="entry name" value="CLASS I PEPTIDE CHAIN RELEASE FACTOR"/>
    <property type="match status" value="1"/>
</dbReference>
<reference evidence="7 8" key="1">
    <citation type="submission" date="2019-03" db="EMBL/GenBank/DDBJ databases">
        <title>Genomic Encyclopedia of Type Strains, Phase IV (KMG-IV): sequencing the most valuable type-strain genomes for metagenomic binning, comparative biology and taxonomic classification.</title>
        <authorList>
            <person name="Goeker M."/>
        </authorList>
    </citation>
    <scope>NUCLEOTIDE SEQUENCE [LARGE SCALE GENOMIC DNA]</scope>
    <source>
        <strain evidence="7 8">DSM 24984</strain>
    </source>
</reference>
<dbReference type="InterPro" id="IPR000352">
    <property type="entry name" value="Pep_chain_release_fac_I"/>
</dbReference>
<dbReference type="NCBIfam" id="TIGR00020">
    <property type="entry name" value="prfB"/>
    <property type="match status" value="1"/>
</dbReference>
<dbReference type="InterPro" id="IPR004374">
    <property type="entry name" value="PrfB"/>
</dbReference>
<dbReference type="Gene3D" id="3.30.70.1660">
    <property type="match status" value="1"/>
</dbReference>
<dbReference type="SMART" id="SM00937">
    <property type="entry name" value="PCRF"/>
    <property type="match status" value="1"/>
</dbReference>
<dbReference type="EMBL" id="SMGG01000004">
    <property type="protein sequence ID" value="TCK60770.1"/>
    <property type="molecule type" value="Genomic_DNA"/>
</dbReference>
<feature type="modified residue" description="N5-methylglutamine" evidence="4">
    <location>
        <position position="250"/>
    </location>
</feature>
<comment type="function">
    <text evidence="4">Peptide chain release factor 2 directs the termination of translation in response to the peptide chain termination codons UGA and UAA.</text>
</comment>
<evidence type="ECO:0000256" key="4">
    <source>
        <dbReference type="HAMAP-Rule" id="MF_00094"/>
    </source>
</evidence>
<name>A0A4R1K9R0_9BACT</name>
<dbReference type="Pfam" id="PF03462">
    <property type="entry name" value="PCRF"/>
    <property type="match status" value="1"/>
</dbReference>
<accession>A0A4R1K9R0</accession>
<dbReference type="GO" id="GO:0016149">
    <property type="term" value="F:translation release factor activity, codon specific"/>
    <property type="evidence" value="ECO:0007669"/>
    <property type="project" value="UniProtKB-UniRule"/>
</dbReference>
<keyword evidence="2 4" id="KW-0488">Methylation</keyword>
<dbReference type="AlphaFoldDB" id="A0A4R1K9R0"/>
<evidence type="ECO:0000256" key="2">
    <source>
        <dbReference type="ARBA" id="ARBA00022481"/>
    </source>
</evidence>
<dbReference type="InterPro" id="IPR045853">
    <property type="entry name" value="Pep_chain_release_fac_I_sf"/>
</dbReference>